<reference evidence="1 2" key="1">
    <citation type="submission" date="2018-09" db="EMBL/GenBank/DDBJ databases">
        <authorList>
            <person name="Zhu H."/>
        </authorList>
    </citation>
    <scope>NUCLEOTIDE SEQUENCE [LARGE SCALE GENOMIC DNA]</scope>
    <source>
        <strain evidence="1 2">K2R10-39</strain>
    </source>
</reference>
<protein>
    <submittedName>
        <fullName evidence="1">Uncharacterized protein</fullName>
    </submittedName>
</protein>
<sequence length="94" mass="10153">MNGWCRFAAPALSAAAFAGTRPARTAAEHAADKHFHNRGSDSLDSLEHSFRTCANLRILLNGKKNLQIGDGNHVDALGSAIAHFIDAIEWMVLL</sequence>
<keyword evidence="2" id="KW-1185">Reference proteome</keyword>
<evidence type="ECO:0000313" key="1">
    <source>
        <dbReference type="EMBL" id="RJF96900.1"/>
    </source>
</evidence>
<comment type="caution">
    <text evidence="1">The sequence shown here is derived from an EMBL/GenBank/DDBJ whole genome shotgun (WGS) entry which is preliminary data.</text>
</comment>
<dbReference type="AlphaFoldDB" id="A0A418WW22"/>
<accession>A0A418WW22</accession>
<organism evidence="1 2">
    <name type="scientific">Noviherbaspirillum cavernae</name>
    <dbReference type="NCBI Taxonomy" id="2320862"/>
    <lineage>
        <taxon>Bacteria</taxon>
        <taxon>Pseudomonadati</taxon>
        <taxon>Pseudomonadota</taxon>
        <taxon>Betaproteobacteria</taxon>
        <taxon>Burkholderiales</taxon>
        <taxon>Oxalobacteraceae</taxon>
        <taxon>Noviherbaspirillum</taxon>
    </lineage>
</organism>
<name>A0A418WW22_9BURK</name>
<proteinExistence type="predicted"/>
<evidence type="ECO:0000313" key="2">
    <source>
        <dbReference type="Proteomes" id="UP000285190"/>
    </source>
</evidence>
<dbReference type="EMBL" id="QYUN01000003">
    <property type="protein sequence ID" value="RJF96900.1"/>
    <property type="molecule type" value="Genomic_DNA"/>
</dbReference>
<gene>
    <name evidence="1" type="ORF">D3870_21230</name>
</gene>
<dbReference type="Proteomes" id="UP000285190">
    <property type="component" value="Unassembled WGS sequence"/>
</dbReference>